<protein>
    <submittedName>
        <fullName evidence="8">Cytochrome B</fullName>
    </submittedName>
</protein>
<keyword evidence="5 6" id="KW-0472">Membrane</keyword>
<dbReference type="InterPro" id="IPR011577">
    <property type="entry name" value="Cyt_b561_bac/Ni-Hgenase"/>
</dbReference>
<proteinExistence type="predicted"/>
<dbReference type="Pfam" id="PF01292">
    <property type="entry name" value="Ni_hydr_CYTB"/>
    <property type="match status" value="1"/>
</dbReference>
<feature type="transmembrane region" description="Helical" evidence="6">
    <location>
        <begin position="91"/>
        <end position="113"/>
    </location>
</feature>
<dbReference type="Gene3D" id="1.20.950.20">
    <property type="entry name" value="Transmembrane di-heme cytochromes, Chain C"/>
    <property type="match status" value="1"/>
</dbReference>
<feature type="domain" description="Cytochrome b561 bacterial/Ni-hydrogenase" evidence="7">
    <location>
        <begin position="3"/>
        <end position="164"/>
    </location>
</feature>
<dbReference type="RefSeq" id="WP_094434257.1">
    <property type="nucleotide sequence ID" value="NZ_AP024172.1"/>
</dbReference>
<evidence type="ECO:0000256" key="6">
    <source>
        <dbReference type="SAM" id="Phobius"/>
    </source>
</evidence>
<sequence length="175" mass="19348">MRVWDAPVRLLHWGMVATVAVAWWSSDDTGPLHENTGYVVIALLAARLAWGFRGSHYARFAQFVRAPRATLAYARAALAGHAPRYIGHNPLGGWMVLALLTDLGLLGFTGWLYTTDMFWGYGWLANLHKCLGWALLALIALHVAGMLWTSWQHRENLVRAMVTGEKAPPAGDDVA</sequence>
<gene>
    <name evidence="8" type="ORF">CE154_000530</name>
</gene>
<evidence type="ECO:0000313" key="8">
    <source>
        <dbReference type="EMBL" id="RKJ98294.1"/>
    </source>
</evidence>
<evidence type="ECO:0000256" key="4">
    <source>
        <dbReference type="ARBA" id="ARBA00022989"/>
    </source>
</evidence>
<dbReference type="GO" id="GO:0020037">
    <property type="term" value="F:heme binding"/>
    <property type="evidence" value="ECO:0007669"/>
    <property type="project" value="TreeGrafter"/>
</dbReference>
<dbReference type="PANTHER" id="PTHR30485:SF2">
    <property type="entry name" value="BLL0597 PROTEIN"/>
    <property type="match status" value="1"/>
</dbReference>
<feature type="transmembrane region" description="Helical" evidence="6">
    <location>
        <begin position="133"/>
        <end position="151"/>
    </location>
</feature>
<evidence type="ECO:0000256" key="3">
    <source>
        <dbReference type="ARBA" id="ARBA00022692"/>
    </source>
</evidence>
<reference evidence="8 9" key="1">
    <citation type="submission" date="2018-09" db="EMBL/GenBank/DDBJ databases">
        <title>Genome comparison of Alicycliphilus sp. BQ1, a polyurethanolytic bacterium, with its closest phylogenetic relatives Alicycliphilus denitrificans BC and K601, unable to attack polyurethane.</title>
        <authorList>
            <person name="Loza-Tavera H."/>
            <person name="Lozano L."/>
            <person name="Cevallos M."/>
            <person name="Maya-Lucas O."/>
            <person name="Garcia-Mena J."/>
            <person name="Hernandez J."/>
        </authorList>
    </citation>
    <scope>NUCLEOTIDE SEQUENCE [LARGE SCALE GENOMIC DNA]</scope>
    <source>
        <strain evidence="8 9">BQ1</strain>
    </source>
</reference>
<keyword evidence="4 6" id="KW-1133">Transmembrane helix</keyword>
<dbReference type="InterPro" id="IPR051542">
    <property type="entry name" value="Hydrogenase_cytochrome"/>
</dbReference>
<evidence type="ECO:0000313" key="9">
    <source>
        <dbReference type="Proteomes" id="UP000216225"/>
    </source>
</evidence>
<comment type="caution">
    <text evidence="8">The sequence shown here is derived from an EMBL/GenBank/DDBJ whole genome shotgun (WGS) entry which is preliminary data.</text>
</comment>
<comment type="subcellular location">
    <subcellularLocation>
        <location evidence="1">Cell membrane</location>
        <topology evidence="1">Multi-pass membrane protein</topology>
    </subcellularLocation>
</comment>
<dbReference type="AlphaFoldDB" id="A0A420KED4"/>
<evidence type="ECO:0000256" key="2">
    <source>
        <dbReference type="ARBA" id="ARBA00022475"/>
    </source>
</evidence>
<accession>A0A420KED4</accession>
<dbReference type="InterPro" id="IPR016174">
    <property type="entry name" value="Di-haem_cyt_TM"/>
</dbReference>
<keyword evidence="2" id="KW-1003">Cell membrane</keyword>
<dbReference type="GO" id="GO:0009055">
    <property type="term" value="F:electron transfer activity"/>
    <property type="evidence" value="ECO:0007669"/>
    <property type="project" value="InterPro"/>
</dbReference>
<organism evidence="8 9">
    <name type="scientific">Alicycliphilus denitrificans</name>
    <dbReference type="NCBI Taxonomy" id="179636"/>
    <lineage>
        <taxon>Bacteria</taxon>
        <taxon>Pseudomonadati</taxon>
        <taxon>Pseudomonadota</taxon>
        <taxon>Betaproteobacteria</taxon>
        <taxon>Burkholderiales</taxon>
        <taxon>Comamonadaceae</taxon>
        <taxon>Alicycliphilus</taxon>
    </lineage>
</organism>
<dbReference type="EMBL" id="NKDB02000001">
    <property type="protein sequence ID" value="RKJ98294.1"/>
    <property type="molecule type" value="Genomic_DNA"/>
</dbReference>
<dbReference type="GO" id="GO:0022904">
    <property type="term" value="P:respiratory electron transport chain"/>
    <property type="evidence" value="ECO:0007669"/>
    <property type="project" value="InterPro"/>
</dbReference>
<name>A0A420KED4_9BURK</name>
<dbReference type="PANTHER" id="PTHR30485">
    <property type="entry name" value="NI/FE-HYDROGENASE 1 B-TYPE CYTOCHROME SUBUNIT"/>
    <property type="match status" value="1"/>
</dbReference>
<evidence type="ECO:0000259" key="7">
    <source>
        <dbReference type="Pfam" id="PF01292"/>
    </source>
</evidence>
<dbReference type="Proteomes" id="UP000216225">
    <property type="component" value="Unassembled WGS sequence"/>
</dbReference>
<keyword evidence="3 6" id="KW-0812">Transmembrane</keyword>
<dbReference type="GO" id="GO:0005886">
    <property type="term" value="C:plasma membrane"/>
    <property type="evidence" value="ECO:0007669"/>
    <property type="project" value="UniProtKB-SubCell"/>
</dbReference>
<dbReference type="SUPFAM" id="SSF81342">
    <property type="entry name" value="Transmembrane di-heme cytochromes"/>
    <property type="match status" value="1"/>
</dbReference>
<evidence type="ECO:0000256" key="1">
    <source>
        <dbReference type="ARBA" id="ARBA00004651"/>
    </source>
</evidence>
<evidence type="ECO:0000256" key="5">
    <source>
        <dbReference type="ARBA" id="ARBA00023136"/>
    </source>
</evidence>